<comment type="similarity">
    <text evidence="1">Belongs to the MT-A70-like family.</text>
</comment>
<feature type="region of interest" description="Disordered" evidence="2">
    <location>
        <begin position="172"/>
        <end position="194"/>
    </location>
</feature>
<dbReference type="GO" id="GO:0008168">
    <property type="term" value="F:methyltransferase activity"/>
    <property type="evidence" value="ECO:0007669"/>
    <property type="project" value="TreeGrafter"/>
</dbReference>
<dbReference type="PROSITE" id="PS51143">
    <property type="entry name" value="MT_A70"/>
    <property type="match status" value="1"/>
</dbReference>
<evidence type="ECO:0000256" key="1">
    <source>
        <dbReference type="PROSITE-ProRule" id="PRU00489"/>
    </source>
</evidence>
<dbReference type="PANTHER" id="PTHR12829:SF8">
    <property type="entry name" value="CHROMOSOME UNDETERMINED SCAFFOLD_82, WHOLE GENOME SHOTGUN SEQUENCE"/>
    <property type="match status" value="1"/>
</dbReference>
<dbReference type="InterPro" id="IPR007757">
    <property type="entry name" value="MT-A70-like"/>
</dbReference>
<feature type="compositionally biased region" description="Basic and acidic residues" evidence="2">
    <location>
        <begin position="181"/>
        <end position="194"/>
    </location>
</feature>
<dbReference type="EMBL" id="KQ964736">
    <property type="protein sequence ID" value="KXN66350.1"/>
    <property type="molecule type" value="Genomic_DNA"/>
</dbReference>
<accession>A0A137NU94</accession>
<dbReference type="PANTHER" id="PTHR12829">
    <property type="entry name" value="N6-ADENOSINE-METHYLTRANSFERASE"/>
    <property type="match status" value="1"/>
</dbReference>
<gene>
    <name evidence="3" type="ORF">CONCODRAFT_87489</name>
</gene>
<feature type="compositionally biased region" description="Basic residues" evidence="2">
    <location>
        <begin position="1"/>
        <end position="11"/>
    </location>
</feature>
<reference evidence="3 4" key="1">
    <citation type="journal article" date="2015" name="Genome Biol. Evol.">
        <title>Phylogenomic analyses indicate that early fungi evolved digesting cell walls of algal ancestors of land plants.</title>
        <authorList>
            <person name="Chang Y."/>
            <person name="Wang S."/>
            <person name="Sekimoto S."/>
            <person name="Aerts A.L."/>
            <person name="Choi C."/>
            <person name="Clum A."/>
            <person name="LaButti K.M."/>
            <person name="Lindquist E.A."/>
            <person name="Yee Ngan C."/>
            <person name="Ohm R.A."/>
            <person name="Salamov A.A."/>
            <person name="Grigoriev I.V."/>
            <person name="Spatafora J.W."/>
            <person name="Berbee M.L."/>
        </authorList>
    </citation>
    <scope>NUCLEOTIDE SEQUENCE [LARGE SCALE GENOMIC DNA]</scope>
    <source>
        <strain evidence="3 4">NRRL 28638</strain>
    </source>
</reference>
<feature type="region of interest" description="Disordered" evidence="2">
    <location>
        <begin position="1"/>
        <end position="23"/>
    </location>
</feature>
<dbReference type="AlphaFoldDB" id="A0A137NU94"/>
<protein>
    <submittedName>
        <fullName evidence="3">Uncharacterized protein</fullName>
    </submittedName>
</protein>
<evidence type="ECO:0000313" key="4">
    <source>
        <dbReference type="Proteomes" id="UP000070444"/>
    </source>
</evidence>
<evidence type="ECO:0000313" key="3">
    <source>
        <dbReference type="EMBL" id="KXN66350.1"/>
    </source>
</evidence>
<sequence>MSSRRSKRKSTTRGNYVSPNSSHYVGYVEDEESVEAIMKKFEELEKIQNQPPSIPQNTSTNNDDMLTGNEVDELSLLTSEQATISGNNNQALTESQLEELFKNTSVFTVESALKHNQTYFPLNPNDFDDDDLEYYGDDLFILNEDEEFEEYDDIDLDDSDWELEMGLVSRKRVKRSSASGPREKRQSSTQKREHYRNTHLRVLDDLGKSFVLVKKQLPQDPTQPSYVRIPQNPVPVSWAHRIITLKQANQLRGGKRLGIDFINSFDQLIGFSGIGSIECILMNPPLVSDNFMQTKEEYLAHREPITVSQLLALPIKKLLKSGFLMIFVPKPLISKVVQRISNEWKLRYVENVAWLQLTPNQEILKADLDESYIRTSKLTLLMFRTEGDIDIRHQRSPDCVFDFVQPDVDLSKKLPNHHREFPNFIYKMIETLLPNGKSGLDNGFKLIEMWGHPKSRRDGWLSIYHKNQ</sequence>
<dbReference type="GO" id="GO:0036396">
    <property type="term" value="C:RNA N6-methyladenosine methyltransferase complex"/>
    <property type="evidence" value="ECO:0007669"/>
    <property type="project" value="TreeGrafter"/>
</dbReference>
<keyword evidence="4" id="KW-1185">Reference proteome</keyword>
<dbReference type="OMA" id="MDALELW"/>
<dbReference type="Pfam" id="PF05063">
    <property type="entry name" value="MT-A70"/>
    <property type="match status" value="1"/>
</dbReference>
<organism evidence="3 4">
    <name type="scientific">Conidiobolus coronatus (strain ATCC 28846 / CBS 209.66 / NRRL 28638)</name>
    <name type="common">Delacroixia coronata</name>
    <dbReference type="NCBI Taxonomy" id="796925"/>
    <lineage>
        <taxon>Eukaryota</taxon>
        <taxon>Fungi</taxon>
        <taxon>Fungi incertae sedis</taxon>
        <taxon>Zoopagomycota</taxon>
        <taxon>Entomophthoromycotina</taxon>
        <taxon>Entomophthoromycetes</taxon>
        <taxon>Entomophthorales</taxon>
        <taxon>Ancylistaceae</taxon>
        <taxon>Conidiobolus</taxon>
    </lineage>
</organism>
<dbReference type="STRING" id="796925.A0A137NU94"/>
<name>A0A137NU94_CONC2</name>
<dbReference type="Proteomes" id="UP000070444">
    <property type="component" value="Unassembled WGS sequence"/>
</dbReference>
<proteinExistence type="inferred from homology"/>
<evidence type="ECO:0000256" key="2">
    <source>
        <dbReference type="SAM" id="MobiDB-lite"/>
    </source>
</evidence>
<feature type="compositionally biased region" description="Polar residues" evidence="2">
    <location>
        <begin position="14"/>
        <end position="23"/>
    </location>
</feature>
<dbReference type="OrthoDB" id="426718at2759"/>
<dbReference type="GO" id="GO:0005634">
    <property type="term" value="C:nucleus"/>
    <property type="evidence" value="ECO:0007669"/>
    <property type="project" value="TreeGrafter"/>
</dbReference>